<dbReference type="RefSeq" id="WP_139513505.1">
    <property type="nucleotide sequence ID" value="NZ_CP040896.1"/>
</dbReference>
<evidence type="ECO:0000313" key="4">
    <source>
        <dbReference type="Proteomes" id="UP000305398"/>
    </source>
</evidence>
<name>A0A5B7ZVM0_9BACT</name>
<organism evidence="3 4">
    <name type="scientific">Hymenobacter jejuensis</name>
    <dbReference type="NCBI Taxonomy" id="2502781"/>
    <lineage>
        <taxon>Bacteria</taxon>
        <taxon>Pseudomonadati</taxon>
        <taxon>Bacteroidota</taxon>
        <taxon>Cytophagia</taxon>
        <taxon>Cytophagales</taxon>
        <taxon>Hymenobacteraceae</taxon>
        <taxon>Hymenobacter</taxon>
    </lineage>
</organism>
<dbReference type="Proteomes" id="UP000305398">
    <property type="component" value="Chromosome"/>
</dbReference>
<dbReference type="EMBL" id="CP040896">
    <property type="protein sequence ID" value="QDA58625.1"/>
    <property type="molecule type" value="Genomic_DNA"/>
</dbReference>
<sequence length="313" mass="34217">MLKKILTINALTALLAVGGLTVTQLGCTPNQKKETSQESDKAYNDFKTFVSNAEAKADSVGDETEEAYNNETTQMKSKFDSKVAAVDKYADQYDNNRRQEIEQLRTRYTTAYDKRDVAWRNRPSAVKTTTTTTTKTSSSDNAPAETGKYYKLSNPAASMTAANARSTYENFVKMIKANEDRYEIADWRNINAEWRAMDAKYDEIKKDVSGSDKLEISKEKLKYAAFKSFDKAESRVSQGADLATGHKEEAAAKGGGVEVGQSAKNVGADATNAGKGVVKGAENVGKKVGSAVKGAYKDVKAEVKNTDKNPDKN</sequence>
<evidence type="ECO:0000259" key="2">
    <source>
        <dbReference type="Pfam" id="PF20203"/>
    </source>
</evidence>
<feature type="signal peptide" evidence="1">
    <location>
        <begin position="1"/>
        <end position="18"/>
    </location>
</feature>
<dbReference type="Pfam" id="PF20203">
    <property type="entry name" value="DUF6565"/>
    <property type="match status" value="1"/>
</dbReference>
<keyword evidence="4" id="KW-1185">Reference proteome</keyword>
<feature type="domain" description="DUF6565" evidence="2">
    <location>
        <begin position="175"/>
        <end position="253"/>
    </location>
</feature>
<feature type="chain" id="PRO_5022946373" description="DUF6565 domain-containing protein" evidence="1">
    <location>
        <begin position="19"/>
        <end position="313"/>
    </location>
</feature>
<dbReference type="AlphaFoldDB" id="A0A5B7ZVM0"/>
<keyword evidence="1" id="KW-0732">Signal</keyword>
<reference evidence="3 4" key="1">
    <citation type="submission" date="2019-06" db="EMBL/GenBank/DDBJ databases">
        <authorList>
            <person name="Srinivasan S."/>
        </authorList>
    </citation>
    <scope>NUCLEOTIDE SEQUENCE [LARGE SCALE GENOMIC DNA]</scope>
    <source>
        <strain evidence="3 4">17J68-5</strain>
    </source>
</reference>
<evidence type="ECO:0000256" key="1">
    <source>
        <dbReference type="SAM" id="SignalP"/>
    </source>
</evidence>
<dbReference type="OrthoDB" id="875515at2"/>
<accession>A0A5B7ZVM0</accession>
<evidence type="ECO:0000313" key="3">
    <source>
        <dbReference type="EMBL" id="QDA58625.1"/>
    </source>
</evidence>
<dbReference type="KEGG" id="hyj:FHG12_00260"/>
<dbReference type="InterPro" id="IPR046695">
    <property type="entry name" value="DUF6565"/>
</dbReference>
<protein>
    <recommendedName>
        <fullName evidence="2">DUF6565 domain-containing protein</fullName>
    </recommendedName>
</protein>
<proteinExistence type="predicted"/>
<gene>
    <name evidence="3" type="ORF">FHG12_00260</name>
</gene>